<dbReference type="InterPro" id="IPR012341">
    <property type="entry name" value="6hp_glycosidase-like_sf"/>
</dbReference>
<evidence type="ECO:0000256" key="1">
    <source>
        <dbReference type="ARBA" id="ARBA00009209"/>
    </source>
</evidence>
<evidence type="ECO:0000313" key="5">
    <source>
        <dbReference type="Proteomes" id="UP000480303"/>
    </source>
</evidence>
<dbReference type="SUPFAM" id="SSF48208">
    <property type="entry name" value="Six-hairpin glycosidases"/>
    <property type="match status" value="1"/>
</dbReference>
<dbReference type="InterPro" id="IPR008928">
    <property type="entry name" value="6-hairpin_glycosidase_sf"/>
</dbReference>
<evidence type="ECO:0000313" key="4">
    <source>
        <dbReference type="EMBL" id="GFH42545.1"/>
    </source>
</evidence>
<evidence type="ECO:0008006" key="6">
    <source>
        <dbReference type="Google" id="ProtNLM"/>
    </source>
</evidence>
<gene>
    <name evidence="4" type="ORF">Hs30E_10960</name>
</gene>
<evidence type="ECO:0000256" key="3">
    <source>
        <dbReference type="ARBA" id="ARBA00023295"/>
    </source>
</evidence>
<proteinExistence type="inferred from homology"/>
<protein>
    <recommendedName>
        <fullName evidence="6">Xylanase</fullName>
    </recommendedName>
</protein>
<comment type="caution">
    <text evidence="4">The sequence shown here is derived from an EMBL/GenBank/DDBJ whole genome shotgun (WGS) entry which is preliminary data.</text>
</comment>
<reference evidence="4 5" key="1">
    <citation type="submission" date="2020-02" db="EMBL/GenBank/DDBJ databases">
        <title>Draft genome sequence of Lactococcus sp. Hs30E4-3.</title>
        <authorList>
            <person name="Noda S."/>
            <person name="Yuki M."/>
            <person name="Ohkuma M."/>
        </authorList>
    </citation>
    <scope>NUCLEOTIDE SEQUENCE [LARGE SCALE GENOMIC DNA]</scope>
    <source>
        <strain evidence="4 5">Hs30E4-3</strain>
    </source>
</reference>
<comment type="similarity">
    <text evidence="1">Belongs to the glycosyl hydrolase 8 (cellulase D) family.</text>
</comment>
<keyword evidence="2" id="KW-0378">Hydrolase</keyword>
<name>A0A6A0BD11_9LACT</name>
<organism evidence="4 5">
    <name type="scientific">Pseudolactococcus hodotermopsidis</name>
    <dbReference type="NCBI Taxonomy" id="2709157"/>
    <lineage>
        <taxon>Bacteria</taxon>
        <taxon>Bacillati</taxon>
        <taxon>Bacillota</taxon>
        <taxon>Bacilli</taxon>
        <taxon>Lactobacillales</taxon>
        <taxon>Streptococcaceae</taxon>
        <taxon>Pseudolactococcus</taxon>
    </lineage>
</organism>
<dbReference type="GO" id="GO:0004553">
    <property type="term" value="F:hydrolase activity, hydrolyzing O-glycosyl compounds"/>
    <property type="evidence" value="ECO:0007669"/>
    <property type="project" value="InterPro"/>
</dbReference>
<dbReference type="RefSeq" id="WP_172208670.1">
    <property type="nucleotide sequence ID" value="NZ_BLLI01000028.1"/>
</dbReference>
<accession>A0A6A0BD11</accession>
<dbReference type="AlphaFoldDB" id="A0A6A0BD11"/>
<evidence type="ECO:0000256" key="2">
    <source>
        <dbReference type="ARBA" id="ARBA00022801"/>
    </source>
</evidence>
<dbReference type="InterPro" id="IPR002037">
    <property type="entry name" value="Glyco_hydro_8"/>
</dbReference>
<dbReference type="Proteomes" id="UP000480303">
    <property type="component" value="Unassembled WGS sequence"/>
</dbReference>
<keyword evidence="5" id="KW-1185">Reference proteome</keyword>
<dbReference type="EMBL" id="BLLI01000028">
    <property type="protein sequence ID" value="GFH42545.1"/>
    <property type="molecule type" value="Genomic_DNA"/>
</dbReference>
<dbReference type="PRINTS" id="PR00735">
    <property type="entry name" value="GLHYDRLASE8"/>
</dbReference>
<dbReference type="GO" id="GO:0005975">
    <property type="term" value="P:carbohydrate metabolic process"/>
    <property type="evidence" value="ECO:0007669"/>
    <property type="project" value="InterPro"/>
</dbReference>
<dbReference type="Gene3D" id="1.50.10.10">
    <property type="match status" value="1"/>
</dbReference>
<keyword evidence="3" id="KW-0326">Glycosidase</keyword>
<dbReference type="Pfam" id="PF01270">
    <property type="entry name" value="Glyco_hydro_8"/>
    <property type="match status" value="1"/>
</dbReference>
<sequence>MSYFEKLGYTEKDIAKRIEDEFNALFYGDETVRIYHEKDDLGWLEDTGNNDVRTEGMSYGMMIAVQLDKKELFDRLWRWVNRYMLMTSGANAGYFRWSCFNDGRSNSEGSAPDGEEFFAMALLFAEKRWGNGTGELDYGKQARDLLTQMVHKGDPSDTSGGQPMFDPKTTYIKFVAEMAISDPSYHVPHFYDLYAKYGNEIDRDFFKRAAVDSRDYLLKAMNAETGMAAEYANYDGTPAIVRGHDKFFSDSYRVSANIGLDWAWFGVNSALKPRVKALQKFYKPLITLSTIPVFEIDGRQILTGQTEDGQDLTYVKHPLALLSGLAQGSLITDDENGDYFAQLLWDAKPIVGKLRYYDNLLYLFALMALGGKYNVI</sequence>